<feature type="chain" id="PRO_5034761045" description="lytic cellulose monooxygenase (C4-dehydrogenating)" evidence="13">
    <location>
        <begin position="22"/>
        <end position="260"/>
    </location>
</feature>
<dbReference type="PANTHER" id="PTHR33353:SF6">
    <property type="entry name" value="ENDOGLUCANASE IV"/>
    <property type="match status" value="1"/>
</dbReference>
<dbReference type="AlphaFoldDB" id="A0A8H6IGT9"/>
<keyword evidence="13" id="KW-0732">Signal</keyword>
<dbReference type="Pfam" id="PF03443">
    <property type="entry name" value="AA9"/>
    <property type="match status" value="1"/>
</dbReference>
<dbReference type="GO" id="GO:0046872">
    <property type="term" value="F:metal ion binding"/>
    <property type="evidence" value="ECO:0007669"/>
    <property type="project" value="UniProtKB-KW"/>
</dbReference>
<evidence type="ECO:0000256" key="5">
    <source>
        <dbReference type="ARBA" id="ARBA00023008"/>
    </source>
</evidence>
<evidence type="ECO:0000256" key="2">
    <source>
        <dbReference type="ARBA" id="ARBA00022723"/>
    </source>
</evidence>
<evidence type="ECO:0000313" key="15">
    <source>
        <dbReference type="EMBL" id="KAF6763902.1"/>
    </source>
</evidence>
<sequence length="260" mass="27635">MPSLISIAATASLLFAAQAYAHGYVQEVTLGSTKYTGYLPYSDPYYSTPPQRIIRKIPGNGPVEDVTSIDVQCNGWSAGGVVGSAPAPIYGTVAAGATVNFNWTEWPESHAGPMLTYMARAPSDITKWNPGKEQVTADGATPNRSVVWFKIDQSGKDSSGRWAAADKLVANGGIYSIKIPAKLKPGQYIIRHEILALHAAWTYPGVQVYPSCIQVEVTGSGTALPTSFVSFPGAYTPTTPGIVYDVYTNTGEYPLPGPAV</sequence>
<reference evidence="15 16" key="1">
    <citation type="submission" date="2020-07" db="EMBL/GenBank/DDBJ databases">
        <title>Comparative genomics of pyrophilous fungi reveals a link between fire events and developmental genes.</title>
        <authorList>
            <consortium name="DOE Joint Genome Institute"/>
            <person name="Steindorff A.S."/>
            <person name="Carver A."/>
            <person name="Calhoun S."/>
            <person name="Stillman K."/>
            <person name="Liu H."/>
            <person name="Lipzen A."/>
            <person name="Pangilinan J."/>
            <person name="Labutti K."/>
            <person name="Bruns T.D."/>
            <person name="Grigoriev I.V."/>
        </authorList>
    </citation>
    <scope>NUCLEOTIDE SEQUENCE [LARGE SCALE GENOMIC DNA]</scope>
    <source>
        <strain evidence="15 16">CBS 144469</strain>
    </source>
</reference>
<dbReference type="Proteomes" id="UP000521943">
    <property type="component" value="Unassembled WGS sequence"/>
</dbReference>
<dbReference type="EMBL" id="JACGCI010000005">
    <property type="protein sequence ID" value="KAF6763902.1"/>
    <property type="molecule type" value="Genomic_DNA"/>
</dbReference>
<dbReference type="PANTHER" id="PTHR33353">
    <property type="entry name" value="PUTATIVE (AFU_ORTHOLOGUE AFUA_1G12560)-RELATED"/>
    <property type="match status" value="1"/>
</dbReference>
<evidence type="ECO:0000256" key="12">
    <source>
        <dbReference type="ARBA" id="ARBA00047174"/>
    </source>
</evidence>
<evidence type="ECO:0000256" key="6">
    <source>
        <dbReference type="ARBA" id="ARBA00023033"/>
    </source>
</evidence>
<comment type="similarity">
    <text evidence="10">Belongs to the polysaccharide monooxygenase AA9 family.</text>
</comment>
<proteinExistence type="inferred from homology"/>
<evidence type="ECO:0000259" key="14">
    <source>
        <dbReference type="Pfam" id="PF03443"/>
    </source>
</evidence>
<keyword evidence="4" id="KW-0560">Oxidoreductase</keyword>
<evidence type="ECO:0000256" key="4">
    <source>
        <dbReference type="ARBA" id="ARBA00023002"/>
    </source>
</evidence>
<keyword evidence="7" id="KW-1015">Disulfide bond</keyword>
<evidence type="ECO:0000313" key="16">
    <source>
        <dbReference type="Proteomes" id="UP000521943"/>
    </source>
</evidence>
<dbReference type="GO" id="GO:0030245">
    <property type="term" value="P:cellulose catabolic process"/>
    <property type="evidence" value="ECO:0007669"/>
    <property type="project" value="UniProtKB-KW"/>
</dbReference>
<comment type="cofactor">
    <cofactor evidence="1">
        <name>Cu(2+)</name>
        <dbReference type="ChEBI" id="CHEBI:29036"/>
    </cofactor>
</comment>
<keyword evidence="15" id="KW-0378">Hydrolase</keyword>
<evidence type="ECO:0000256" key="3">
    <source>
        <dbReference type="ARBA" id="ARBA00023001"/>
    </source>
</evidence>
<evidence type="ECO:0000256" key="7">
    <source>
        <dbReference type="ARBA" id="ARBA00023157"/>
    </source>
</evidence>
<feature type="signal peptide" evidence="13">
    <location>
        <begin position="1"/>
        <end position="21"/>
    </location>
</feature>
<keyword evidence="16" id="KW-1185">Reference proteome</keyword>
<keyword evidence="5" id="KW-0186">Copper</keyword>
<dbReference type="InterPro" id="IPR005103">
    <property type="entry name" value="AA9_LPMO"/>
</dbReference>
<keyword evidence="8" id="KW-0119">Carbohydrate metabolism</keyword>
<dbReference type="Gene3D" id="2.70.50.70">
    <property type="match status" value="1"/>
</dbReference>
<dbReference type="OrthoDB" id="4849160at2759"/>
<evidence type="ECO:0000256" key="11">
    <source>
        <dbReference type="ARBA" id="ARBA00045077"/>
    </source>
</evidence>
<keyword evidence="9" id="KW-0624">Polysaccharide degradation</keyword>
<keyword evidence="3" id="KW-0136">Cellulose degradation</keyword>
<dbReference type="CDD" id="cd21175">
    <property type="entry name" value="LPMO_AA9"/>
    <property type="match status" value="1"/>
</dbReference>
<dbReference type="InterPro" id="IPR049892">
    <property type="entry name" value="AA9"/>
</dbReference>
<accession>A0A8H6IGT9</accession>
<evidence type="ECO:0000256" key="1">
    <source>
        <dbReference type="ARBA" id="ARBA00001973"/>
    </source>
</evidence>
<comment type="catalytic activity">
    <reaction evidence="11">
        <text>[(1-&gt;4)-beta-D-glucosyl]n+m + reduced acceptor + O2 = 4-dehydro-beta-D-glucosyl-[(1-&gt;4)-beta-D-glucosyl]n-1 + [(1-&gt;4)-beta-D-glucosyl]m + acceptor + H2O.</text>
        <dbReference type="EC" id="1.14.99.56"/>
    </reaction>
</comment>
<name>A0A8H6IGT9_9AGAR</name>
<evidence type="ECO:0000256" key="10">
    <source>
        <dbReference type="ARBA" id="ARBA00044502"/>
    </source>
</evidence>
<keyword evidence="6" id="KW-0503">Monooxygenase</keyword>
<dbReference type="EC" id="1.14.99.56" evidence="12"/>
<evidence type="ECO:0000256" key="8">
    <source>
        <dbReference type="ARBA" id="ARBA00023277"/>
    </source>
</evidence>
<protein>
    <recommendedName>
        <fullName evidence="12">lytic cellulose monooxygenase (C4-dehydrogenating)</fullName>
        <ecNumber evidence="12">1.14.99.56</ecNumber>
    </recommendedName>
</protein>
<dbReference type="GO" id="GO:0016787">
    <property type="term" value="F:hydrolase activity"/>
    <property type="evidence" value="ECO:0007669"/>
    <property type="project" value="UniProtKB-KW"/>
</dbReference>
<dbReference type="GO" id="GO:0004497">
    <property type="term" value="F:monooxygenase activity"/>
    <property type="evidence" value="ECO:0007669"/>
    <property type="project" value="UniProtKB-KW"/>
</dbReference>
<feature type="domain" description="Auxiliary Activity family 9 catalytic" evidence="14">
    <location>
        <begin position="22"/>
        <end position="250"/>
    </location>
</feature>
<organism evidence="15 16">
    <name type="scientific">Ephemerocybe angulata</name>
    <dbReference type="NCBI Taxonomy" id="980116"/>
    <lineage>
        <taxon>Eukaryota</taxon>
        <taxon>Fungi</taxon>
        <taxon>Dikarya</taxon>
        <taxon>Basidiomycota</taxon>
        <taxon>Agaricomycotina</taxon>
        <taxon>Agaricomycetes</taxon>
        <taxon>Agaricomycetidae</taxon>
        <taxon>Agaricales</taxon>
        <taxon>Agaricineae</taxon>
        <taxon>Psathyrellaceae</taxon>
        <taxon>Ephemerocybe</taxon>
    </lineage>
</organism>
<evidence type="ECO:0000256" key="13">
    <source>
        <dbReference type="SAM" id="SignalP"/>
    </source>
</evidence>
<keyword evidence="2" id="KW-0479">Metal-binding</keyword>
<comment type="caution">
    <text evidence="15">The sequence shown here is derived from an EMBL/GenBank/DDBJ whole genome shotgun (WGS) entry which is preliminary data.</text>
</comment>
<evidence type="ECO:0000256" key="9">
    <source>
        <dbReference type="ARBA" id="ARBA00023326"/>
    </source>
</evidence>
<gene>
    <name evidence="15" type="ORF">DFP72DRAFT_800802</name>
</gene>